<dbReference type="Proteomes" id="UP000721861">
    <property type="component" value="Unassembled WGS sequence"/>
</dbReference>
<evidence type="ECO:0000256" key="1">
    <source>
        <dbReference type="SAM" id="MobiDB-lite"/>
    </source>
</evidence>
<gene>
    <name evidence="3" type="ORF">KEM09_17795</name>
</gene>
<proteinExistence type="predicted"/>
<comment type="caution">
    <text evidence="3">The sequence shown here is derived from an EMBL/GenBank/DDBJ whole genome shotgun (WGS) entry which is preliminary data.</text>
</comment>
<name>A0ABS5KEQ9_9BACT</name>
<feature type="region of interest" description="Disordered" evidence="1">
    <location>
        <begin position="69"/>
        <end position="90"/>
    </location>
</feature>
<feature type="region of interest" description="Disordered" evidence="1">
    <location>
        <begin position="20"/>
        <end position="51"/>
    </location>
</feature>
<dbReference type="RefSeq" id="WP_212230340.1">
    <property type="nucleotide sequence ID" value="NZ_JAGUCN010000024.1"/>
</dbReference>
<keyword evidence="4" id="KW-1185">Reference proteome</keyword>
<feature type="chain" id="PRO_5046464899" evidence="2">
    <location>
        <begin position="24"/>
        <end position="90"/>
    </location>
</feature>
<feature type="signal peptide" evidence="2">
    <location>
        <begin position="1"/>
        <end position="23"/>
    </location>
</feature>
<feature type="compositionally biased region" description="Basic and acidic residues" evidence="1">
    <location>
        <begin position="21"/>
        <end position="44"/>
    </location>
</feature>
<evidence type="ECO:0000256" key="2">
    <source>
        <dbReference type="SAM" id="SignalP"/>
    </source>
</evidence>
<organism evidence="3 4">
    <name type="scientific">Carboxylicivirga mesophila</name>
    <dbReference type="NCBI Taxonomy" id="1166478"/>
    <lineage>
        <taxon>Bacteria</taxon>
        <taxon>Pseudomonadati</taxon>
        <taxon>Bacteroidota</taxon>
        <taxon>Bacteroidia</taxon>
        <taxon>Marinilabiliales</taxon>
        <taxon>Marinilabiliaceae</taxon>
        <taxon>Carboxylicivirga</taxon>
    </lineage>
</organism>
<protein>
    <submittedName>
        <fullName evidence="3">Uncharacterized protein</fullName>
    </submittedName>
</protein>
<reference evidence="3 4" key="1">
    <citation type="journal article" date="2014" name="Int. J. Syst. Evol. Microbiol.">
        <title>Carboxylicivirga gen. nov. in the family Marinilabiliaceae with two novel species, Carboxylicivirga mesophila sp. nov. and Carboxylicivirga taeanensis sp. nov., and reclassification of Cytophaga fermentans as Saccharicrinis fermentans gen. nov., comb. nov.</title>
        <authorList>
            <person name="Yang S.H."/>
            <person name="Seo H.S."/>
            <person name="Woo J.H."/>
            <person name="Oh H.M."/>
            <person name="Jang H."/>
            <person name="Lee J.H."/>
            <person name="Kim S.J."/>
            <person name="Kwon K.K."/>
        </authorList>
    </citation>
    <scope>NUCLEOTIDE SEQUENCE [LARGE SCALE GENOMIC DNA]</scope>
    <source>
        <strain evidence="3 4">JCM 18290</strain>
    </source>
</reference>
<sequence length="90" mass="9966">MQKLLFILAVSALILSSCGTKKAEQKEGTHVHEDGSVHEAHEHATPQQETFEVKEKGCSAECAKDSCDSATKSEEKHDHDHEHGHDHSHE</sequence>
<evidence type="ECO:0000313" key="3">
    <source>
        <dbReference type="EMBL" id="MBS2213272.1"/>
    </source>
</evidence>
<dbReference type="PROSITE" id="PS51257">
    <property type="entry name" value="PROKAR_LIPOPROTEIN"/>
    <property type="match status" value="1"/>
</dbReference>
<dbReference type="EMBL" id="JAGUCN010000024">
    <property type="protein sequence ID" value="MBS2213272.1"/>
    <property type="molecule type" value="Genomic_DNA"/>
</dbReference>
<keyword evidence="2" id="KW-0732">Signal</keyword>
<evidence type="ECO:0000313" key="4">
    <source>
        <dbReference type="Proteomes" id="UP000721861"/>
    </source>
</evidence>
<accession>A0ABS5KEQ9</accession>